<gene>
    <name evidence="2" type="ORF">FY528_04930</name>
</gene>
<dbReference type="EMBL" id="VTHL01000003">
    <property type="protein sequence ID" value="TYZ12641.1"/>
    <property type="molecule type" value="Genomic_DNA"/>
</dbReference>
<dbReference type="Proteomes" id="UP000322791">
    <property type="component" value="Unassembled WGS sequence"/>
</dbReference>
<comment type="caution">
    <text evidence="2">The sequence shown here is derived from an EMBL/GenBank/DDBJ whole genome shotgun (WGS) entry which is preliminary data.</text>
</comment>
<reference evidence="2 3" key="1">
    <citation type="submission" date="2019-08" db="EMBL/GenBank/DDBJ databases">
        <authorList>
            <person name="Seo M.-J."/>
        </authorList>
    </citation>
    <scope>NUCLEOTIDE SEQUENCE [LARGE SCALE GENOMIC DNA]</scope>
    <source>
        <strain evidence="2 3">KIGAM108</strain>
    </source>
</reference>
<sequence>MSKNLTPKDGGKSDNVSKAAYGSLDKPLIIEGMPIQCFVLDNEERVIVQRGLFKALGITRGGDTTEKYKEYGGGARLARFLENNNIISLKNSDIGVALKTPIPFTVNGTLYLGYKAEVLQQIVRAVAKAHLRGKLPPQFDTIGANAEKLDDALAKVGITALVDEITGFQTVRSREALQRILDKYLLKDYAKWAKQFDDEFYIQMFRLKGWSLDLKTMKRPGVVGRYTNDIVYQRIAPGLFEQLQVRNPKINGRRKVKNFQYLSDDIGLPALQRHIEILVALMRAAPNWTTFMRLVNRSLPKLNDQLTLNLESYEDYEDGEAEDVTEE</sequence>
<accession>A0A5D6V9J3</accession>
<keyword evidence="3" id="KW-1185">Reference proteome</keyword>
<evidence type="ECO:0000259" key="1">
    <source>
        <dbReference type="Pfam" id="PF10546"/>
    </source>
</evidence>
<dbReference type="RefSeq" id="WP_149069879.1">
    <property type="nucleotide sequence ID" value="NZ_VTHL01000003.1"/>
</dbReference>
<protein>
    <recommendedName>
        <fullName evidence="1">Bacteriophage Mx8 p63 C-terminal domain-containing protein</fullName>
    </recommendedName>
</protein>
<organism evidence="2 3">
    <name type="scientific">Hymenobacter lutimineralis</name>
    <dbReference type="NCBI Taxonomy" id="2606448"/>
    <lineage>
        <taxon>Bacteria</taxon>
        <taxon>Pseudomonadati</taxon>
        <taxon>Bacteroidota</taxon>
        <taxon>Cytophagia</taxon>
        <taxon>Cytophagales</taxon>
        <taxon>Hymenobacteraceae</taxon>
        <taxon>Hymenobacter</taxon>
    </lineage>
</organism>
<evidence type="ECO:0000313" key="2">
    <source>
        <dbReference type="EMBL" id="TYZ12641.1"/>
    </source>
</evidence>
<dbReference type="InterPro" id="IPR018874">
    <property type="entry name" value="Phage_Mx8_p63_C"/>
</dbReference>
<dbReference type="AlphaFoldDB" id="A0A5D6V9J3"/>
<name>A0A5D6V9J3_9BACT</name>
<proteinExistence type="predicted"/>
<evidence type="ECO:0000313" key="3">
    <source>
        <dbReference type="Proteomes" id="UP000322791"/>
    </source>
</evidence>
<feature type="domain" description="Bacteriophage Mx8 p63 C-terminal" evidence="1">
    <location>
        <begin position="180"/>
        <end position="271"/>
    </location>
</feature>
<dbReference type="Pfam" id="PF10546">
    <property type="entry name" value="P63C"/>
    <property type="match status" value="1"/>
</dbReference>